<feature type="chain" id="PRO_5046147503" evidence="3">
    <location>
        <begin position="19"/>
        <end position="371"/>
    </location>
</feature>
<keyword evidence="3" id="KW-0732">Signal</keyword>
<feature type="compositionally biased region" description="Polar residues" evidence="1">
    <location>
        <begin position="322"/>
        <end position="331"/>
    </location>
</feature>
<comment type="caution">
    <text evidence="4">The sequence shown here is derived from an EMBL/GenBank/DDBJ whole genome shotgun (WGS) entry which is preliminary data.</text>
</comment>
<keyword evidence="5" id="KW-1185">Reference proteome</keyword>
<keyword evidence="2" id="KW-0812">Transmembrane</keyword>
<keyword evidence="2" id="KW-0472">Membrane</keyword>
<dbReference type="EMBL" id="JBFCZG010000001">
    <property type="protein sequence ID" value="KAL3427840.1"/>
    <property type="molecule type" value="Genomic_DNA"/>
</dbReference>
<accession>A0ABR4PWW6</accession>
<evidence type="ECO:0000256" key="3">
    <source>
        <dbReference type="SAM" id="SignalP"/>
    </source>
</evidence>
<reference evidence="4 5" key="1">
    <citation type="submission" date="2024-06" db="EMBL/GenBank/DDBJ databases">
        <title>Complete genome of Phlyctema vagabunda strain 19-DSS-EL-015.</title>
        <authorList>
            <person name="Fiorenzani C."/>
        </authorList>
    </citation>
    <scope>NUCLEOTIDE SEQUENCE [LARGE SCALE GENOMIC DNA]</scope>
    <source>
        <strain evidence="4 5">19-DSS-EL-015</strain>
    </source>
</reference>
<feature type="compositionally biased region" description="Low complexity" evidence="1">
    <location>
        <begin position="106"/>
        <end position="169"/>
    </location>
</feature>
<organism evidence="4 5">
    <name type="scientific">Phlyctema vagabunda</name>
    <dbReference type="NCBI Taxonomy" id="108571"/>
    <lineage>
        <taxon>Eukaryota</taxon>
        <taxon>Fungi</taxon>
        <taxon>Dikarya</taxon>
        <taxon>Ascomycota</taxon>
        <taxon>Pezizomycotina</taxon>
        <taxon>Leotiomycetes</taxon>
        <taxon>Helotiales</taxon>
        <taxon>Dermateaceae</taxon>
        <taxon>Phlyctema</taxon>
    </lineage>
</organism>
<sequence>MRSNLIALVVASATIVSAVQTNCARDSIEELVARTSCGNNEAILECLGSADIDQLVEVELCFSIGGCEQTDAAFDARWLIQECQTEGAELRIRQDSTTADSEETTAETSAESTAESTAETTARASTTIASTDATTTADSTSAAETTSTAAAASTTSSTSSTTSTSNSATTAAASTTSSLVCSTTTIITTKVCSATTENGSTRTTCSSTATPVETCAAGNICSEDKSGQPICMKRDNTLTTSGLVVALVFGFGIGAFIVALIVMYCQAARQAKRDKAERMALLSNPRMGKERSDSDVEAARARNTFLQQHDEQGSEANIPLITTTGAGQSHNDFGDDVGEANYNPPSSRTGVPPVPPLPPKLHQGLGSLGQH</sequence>
<feature type="signal peptide" evidence="3">
    <location>
        <begin position="1"/>
        <end position="18"/>
    </location>
</feature>
<name>A0ABR4PWW6_9HELO</name>
<evidence type="ECO:0000256" key="2">
    <source>
        <dbReference type="SAM" id="Phobius"/>
    </source>
</evidence>
<gene>
    <name evidence="4" type="ORF">PVAG01_01350</name>
</gene>
<proteinExistence type="predicted"/>
<feature type="region of interest" description="Disordered" evidence="1">
    <location>
        <begin position="322"/>
        <end position="371"/>
    </location>
</feature>
<protein>
    <submittedName>
        <fullName evidence="4">Uncharacterized protein</fullName>
    </submittedName>
</protein>
<evidence type="ECO:0000313" key="5">
    <source>
        <dbReference type="Proteomes" id="UP001629113"/>
    </source>
</evidence>
<keyword evidence="2" id="KW-1133">Transmembrane helix</keyword>
<evidence type="ECO:0000256" key="1">
    <source>
        <dbReference type="SAM" id="MobiDB-lite"/>
    </source>
</evidence>
<feature type="transmembrane region" description="Helical" evidence="2">
    <location>
        <begin position="243"/>
        <end position="265"/>
    </location>
</feature>
<feature type="region of interest" description="Disordered" evidence="1">
    <location>
        <begin position="91"/>
        <end position="169"/>
    </location>
</feature>
<evidence type="ECO:0000313" key="4">
    <source>
        <dbReference type="EMBL" id="KAL3427840.1"/>
    </source>
</evidence>
<dbReference type="Proteomes" id="UP001629113">
    <property type="component" value="Unassembled WGS sequence"/>
</dbReference>